<keyword evidence="2" id="KW-0732">Signal</keyword>
<feature type="chain" id="PRO_5027080842" description="Lipoprotein" evidence="2">
    <location>
        <begin position="27"/>
        <end position="129"/>
    </location>
</feature>
<gene>
    <name evidence="3" type="ORF">GM668_23055</name>
</gene>
<name>A0A6L6Q5K4_9BURK</name>
<evidence type="ECO:0000313" key="3">
    <source>
        <dbReference type="EMBL" id="MTW04960.1"/>
    </source>
</evidence>
<dbReference type="RefSeq" id="WP_155441313.1">
    <property type="nucleotide sequence ID" value="NZ_WNLA01000019.1"/>
</dbReference>
<dbReference type="PROSITE" id="PS51257">
    <property type="entry name" value="PROKAR_LIPOPROTEIN"/>
    <property type="match status" value="1"/>
</dbReference>
<evidence type="ECO:0000256" key="2">
    <source>
        <dbReference type="SAM" id="SignalP"/>
    </source>
</evidence>
<dbReference type="Proteomes" id="UP000484015">
    <property type="component" value="Unassembled WGS sequence"/>
</dbReference>
<accession>A0A6L6Q5K4</accession>
<evidence type="ECO:0000313" key="4">
    <source>
        <dbReference type="Proteomes" id="UP000484015"/>
    </source>
</evidence>
<dbReference type="AlphaFoldDB" id="A0A6L6Q5K4"/>
<proteinExistence type="predicted"/>
<organism evidence="3 4">
    <name type="scientific">Pseudoduganella ginsengisoli</name>
    <dbReference type="NCBI Taxonomy" id="1462440"/>
    <lineage>
        <taxon>Bacteria</taxon>
        <taxon>Pseudomonadati</taxon>
        <taxon>Pseudomonadota</taxon>
        <taxon>Betaproteobacteria</taxon>
        <taxon>Burkholderiales</taxon>
        <taxon>Oxalobacteraceae</taxon>
        <taxon>Telluria group</taxon>
        <taxon>Pseudoduganella</taxon>
    </lineage>
</organism>
<dbReference type="OrthoDB" id="8705574at2"/>
<sequence length="129" mass="14176">MNTTIKSLSVLAAVSAAVTLTGCAVPANQRYARAQPVNPYEWHTVSVTPVAPGSRPADGSTRPVEYTTEEFRPTPAPARVEYTTEAAYPVYVPAPVYAPAPAYYYPPVTIGLDFVFGNWGHRRYYGRHR</sequence>
<comment type="caution">
    <text evidence="3">The sequence shown here is derived from an EMBL/GenBank/DDBJ whole genome shotgun (WGS) entry which is preliminary data.</text>
</comment>
<keyword evidence="4" id="KW-1185">Reference proteome</keyword>
<evidence type="ECO:0008006" key="5">
    <source>
        <dbReference type="Google" id="ProtNLM"/>
    </source>
</evidence>
<protein>
    <recommendedName>
        <fullName evidence="5">Lipoprotein</fullName>
    </recommendedName>
</protein>
<reference evidence="3 4" key="1">
    <citation type="submission" date="2019-11" db="EMBL/GenBank/DDBJ databases">
        <title>Type strains purchased from KCTC, JCM and DSMZ.</title>
        <authorList>
            <person name="Lu H."/>
        </authorList>
    </citation>
    <scope>NUCLEOTIDE SEQUENCE [LARGE SCALE GENOMIC DNA]</scope>
    <source>
        <strain evidence="3 4">KCTC 42409</strain>
    </source>
</reference>
<dbReference type="EMBL" id="WNLA01000019">
    <property type="protein sequence ID" value="MTW04960.1"/>
    <property type="molecule type" value="Genomic_DNA"/>
</dbReference>
<evidence type="ECO:0000256" key="1">
    <source>
        <dbReference type="SAM" id="MobiDB-lite"/>
    </source>
</evidence>
<feature type="region of interest" description="Disordered" evidence="1">
    <location>
        <begin position="49"/>
        <end position="78"/>
    </location>
</feature>
<feature type="signal peptide" evidence="2">
    <location>
        <begin position="1"/>
        <end position="26"/>
    </location>
</feature>